<dbReference type="RefSeq" id="WP_201938796.1">
    <property type="nucleotide sequence ID" value="NZ_JAERSG010000005.1"/>
</dbReference>
<feature type="chain" id="PRO_5046737726" description="Alpha-amylase" evidence="1">
    <location>
        <begin position="30"/>
        <end position="719"/>
    </location>
</feature>
<proteinExistence type="predicted"/>
<gene>
    <name evidence="2" type="ORF">JI751_15755</name>
</gene>
<evidence type="ECO:0008006" key="4">
    <source>
        <dbReference type="Google" id="ProtNLM"/>
    </source>
</evidence>
<evidence type="ECO:0000256" key="1">
    <source>
        <dbReference type="SAM" id="SignalP"/>
    </source>
</evidence>
<evidence type="ECO:0000313" key="2">
    <source>
        <dbReference type="EMBL" id="MBL0749075.1"/>
    </source>
</evidence>
<evidence type="ECO:0000313" key="3">
    <source>
        <dbReference type="Proteomes" id="UP000636918"/>
    </source>
</evidence>
<dbReference type="Proteomes" id="UP000636918">
    <property type="component" value="Unassembled WGS sequence"/>
</dbReference>
<accession>A0ABS1LBS0</accession>
<protein>
    <recommendedName>
        <fullName evidence="4">Alpha-amylase</fullName>
    </recommendedName>
</protein>
<feature type="signal peptide" evidence="1">
    <location>
        <begin position="1"/>
        <end position="29"/>
    </location>
</feature>
<dbReference type="EMBL" id="JAERSG010000005">
    <property type="protein sequence ID" value="MBL0749075.1"/>
    <property type="molecule type" value="Genomic_DNA"/>
</dbReference>
<keyword evidence="1" id="KW-0732">Signal</keyword>
<sequence length="719" mass="74924">MRSRLVSVVAAGALATAALSTISVAPANAAVMVSGSTIDAAGNYVDGTITVFTSAGDEVGSYDTQAGTFDIPLNDGGYKLEFSNSLFNNDYVTEYYRDKVDLATADVVTVAGAAQTLAPWTIERRPNVVGAVRTNDGRVVRQGYVEAYDATTGSQIGSAPIDRSGAFRVPVYTSAASVKVFVRGTDPSTGKSLASEWYNDKATFASADAVTPTSAGADIGVVSLAPAGSISGRVTNEAGAPLYRVEACASASNSGNTCDFTDSNGVYTIEGAGTGDNIVSFEDPIGEFTGEYWNNVPLNSSTSPNVVTVAPGQAVTGVDAALAAAPAAAPQGVDVSGTVRDELGNLGVGYEINLWDTPADPKSAKVVASTVSSRTGQYYFTQLDKVPGETEFKIQVVGESPREDGDFARRTTWSGNKVGYNTAAPVGVAPSTLDVVLPVAGGVSGAVTSEAGGRPDGAGVTFFDAGKDDSFADEILGDGSYDQRSLWAGTYTVRFSATDHVTQWWKNATPDEAVTITVKPGQMVTGISAVLSKQVKAIERPEVKGGAWVGKTVRLDEGAWNTEDTSRFTYEWLVGSTVVGTGPSFKVTKKLLGKKLIGRVTNDAGFAQGQAVTKSTPKVGYQPKVKAKVSKKSAAITLKVKPLKAKKVKATVKVFEIVGTKKNGDDKLKKLGKGKIANGKGVVRFTKALGKGKHKLVFTVKGKGKVGSGDIQKKVKLKR</sequence>
<comment type="caution">
    <text evidence="2">The sequence shown here is derived from an EMBL/GenBank/DDBJ whole genome shotgun (WGS) entry which is preliminary data.</text>
</comment>
<dbReference type="Gene3D" id="2.60.40.2700">
    <property type="match status" value="1"/>
</dbReference>
<keyword evidence="3" id="KW-1185">Reference proteome</keyword>
<name>A0ABS1LBS0_9ACTN</name>
<reference evidence="2 3" key="1">
    <citation type="submission" date="2021-01" db="EMBL/GenBank/DDBJ databases">
        <title>Genome seq and assembly of Nocardiodes sp. G10.</title>
        <authorList>
            <person name="Chhetri G."/>
        </authorList>
    </citation>
    <scope>NUCLEOTIDE SEQUENCE [LARGE SCALE GENOMIC DNA]</scope>
    <source>
        <strain evidence="2 3">G10</strain>
    </source>
</reference>
<organism evidence="2 3">
    <name type="scientific">Nocardioides baculatus</name>
    <dbReference type="NCBI Taxonomy" id="2801337"/>
    <lineage>
        <taxon>Bacteria</taxon>
        <taxon>Bacillati</taxon>
        <taxon>Actinomycetota</taxon>
        <taxon>Actinomycetes</taxon>
        <taxon>Propionibacteriales</taxon>
        <taxon>Nocardioidaceae</taxon>
        <taxon>Nocardioides</taxon>
    </lineage>
</organism>